<evidence type="ECO:0000259" key="2">
    <source>
        <dbReference type="Pfam" id="PF00326"/>
    </source>
</evidence>
<sequence>MKITSTFAILLLGLPLIAQPDPAWDDTRSVNWPQECRQVEIPSTADQQPQAAYFFRATGDASRPLIVSLHTWSGGYDQKDTLSWMSVKNNYNYIHPDFRGPNNRPEACGSELAIQDIEDAISYAIREARVDTSEIHVIGVSGGGYSTLLTYMRTHHPVKTFSAWVPISNLVDWYYESVGRKQKYAREIALATHPDGVGEDGYSLDSLEARKRSPIFMDTPVERREHSKLYIHAGIHDGYQGSVPITQSLRFFNKVVSDHDPAADTIGTDEMLQLLERRNGPLEHPGDATRGLTHFQRQYRDKVRMTIFEGGHELLADRVLAPLNGKRVLAIGDSNGALEEGWVNQLRELRFADHVYNTCVSGNTIGFDNLGRESLNTLANADRYLEEADRGLGGLDKIVILLGTNDCKAVFDDRLAEVPENLRKLLRQIKAHPVYQRDQPEIYVVSPPPYAPDEALIPKYHGGAADIAWLFPRFREVAEEESCTFIDIYSGLAPEWETWSEDGIHLIEAGQVKIAEMIAKKFEN</sequence>
<dbReference type="GO" id="GO:0006508">
    <property type="term" value="P:proteolysis"/>
    <property type="evidence" value="ECO:0007669"/>
    <property type="project" value="InterPro"/>
</dbReference>
<dbReference type="PANTHER" id="PTHR30383:SF29">
    <property type="entry name" value="SGNH HYDROLASE-TYPE ESTERASE DOMAIN-CONTAINING PROTEIN"/>
    <property type="match status" value="1"/>
</dbReference>
<dbReference type="Gene3D" id="3.40.50.1820">
    <property type="entry name" value="alpha/beta hydrolase"/>
    <property type="match status" value="1"/>
</dbReference>
<evidence type="ECO:0000313" key="4">
    <source>
        <dbReference type="EMBL" id="PHN07863.1"/>
    </source>
</evidence>
<organism evidence="4 5">
    <name type="scientific">Flavilitoribacter nigricans (strain ATCC 23147 / DSM 23189 / NBRC 102662 / NCIMB 1420 / SS-2)</name>
    <name type="common">Lewinella nigricans</name>
    <dbReference type="NCBI Taxonomy" id="1122177"/>
    <lineage>
        <taxon>Bacteria</taxon>
        <taxon>Pseudomonadati</taxon>
        <taxon>Bacteroidota</taxon>
        <taxon>Saprospiria</taxon>
        <taxon>Saprospirales</taxon>
        <taxon>Lewinellaceae</taxon>
        <taxon>Flavilitoribacter</taxon>
    </lineage>
</organism>
<dbReference type="Gene3D" id="3.40.50.1110">
    <property type="entry name" value="SGNH hydrolase"/>
    <property type="match status" value="1"/>
</dbReference>
<dbReference type="Pfam" id="PF13472">
    <property type="entry name" value="Lipase_GDSL_2"/>
    <property type="match status" value="1"/>
</dbReference>
<feature type="chain" id="PRO_5012835987" evidence="1">
    <location>
        <begin position="24"/>
        <end position="524"/>
    </location>
</feature>
<dbReference type="InterPro" id="IPR013830">
    <property type="entry name" value="SGNH_hydro"/>
</dbReference>
<comment type="caution">
    <text evidence="4">The sequence shown here is derived from an EMBL/GenBank/DDBJ whole genome shotgun (WGS) entry which is preliminary data.</text>
</comment>
<gene>
    <name evidence="4" type="ORF">CRP01_03685</name>
</gene>
<accession>A0A2D0NJF4</accession>
<dbReference type="RefSeq" id="WP_099148652.1">
    <property type="nucleotide sequence ID" value="NZ_PDUD01000004.1"/>
</dbReference>
<dbReference type="AlphaFoldDB" id="A0A2D0NJF4"/>
<dbReference type="InterPro" id="IPR001375">
    <property type="entry name" value="Peptidase_S9_cat"/>
</dbReference>
<dbReference type="Proteomes" id="UP000223913">
    <property type="component" value="Unassembled WGS sequence"/>
</dbReference>
<dbReference type="GO" id="GO:0016788">
    <property type="term" value="F:hydrolase activity, acting on ester bonds"/>
    <property type="evidence" value="ECO:0007669"/>
    <property type="project" value="UniProtKB-ARBA"/>
</dbReference>
<feature type="domain" description="SGNH hydrolase-type esterase" evidence="3">
    <location>
        <begin position="335"/>
        <end position="511"/>
    </location>
</feature>
<dbReference type="SUPFAM" id="SSF53474">
    <property type="entry name" value="alpha/beta-Hydrolases"/>
    <property type="match status" value="1"/>
</dbReference>
<dbReference type="InterPro" id="IPR029058">
    <property type="entry name" value="AB_hydrolase_fold"/>
</dbReference>
<dbReference type="InterPro" id="IPR051532">
    <property type="entry name" value="Ester_Hydrolysis_Enzymes"/>
</dbReference>
<proteinExistence type="predicted"/>
<dbReference type="GO" id="GO:0008236">
    <property type="term" value="F:serine-type peptidase activity"/>
    <property type="evidence" value="ECO:0007669"/>
    <property type="project" value="InterPro"/>
</dbReference>
<feature type="domain" description="Peptidase S9 prolyl oligopeptidase catalytic" evidence="2">
    <location>
        <begin position="113"/>
        <end position="255"/>
    </location>
</feature>
<dbReference type="EMBL" id="PDUD01000004">
    <property type="protein sequence ID" value="PHN07863.1"/>
    <property type="molecule type" value="Genomic_DNA"/>
</dbReference>
<dbReference type="InterPro" id="IPR036514">
    <property type="entry name" value="SGNH_hydro_sf"/>
</dbReference>
<evidence type="ECO:0000259" key="3">
    <source>
        <dbReference type="Pfam" id="PF13472"/>
    </source>
</evidence>
<dbReference type="PANTHER" id="PTHR30383">
    <property type="entry name" value="THIOESTERASE 1/PROTEASE 1/LYSOPHOSPHOLIPASE L1"/>
    <property type="match status" value="1"/>
</dbReference>
<name>A0A2D0NJF4_FLAN2</name>
<reference evidence="4 5" key="1">
    <citation type="submission" date="2017-10" db="EMBL/GenBank/DDBJ databases">
        <title>The draft genome sequence of Lewinella nigricans NBRC 102662.</title>
        <authorList>
            <person name="Wang K."/>
        </authorList>
    </citation>
    <scope>NUCLEOTIDE SEQUENCE [LARGE SCALE GENOMIC DNA]</scope>
    <source>
        <strain evidence="4 5">NBRC 102662</strain>
    </source>
</reference>
<dbReference type="Pfam" id="PF00326">
    <property type="entry name" value="Peptidase_S9"/>
    <property type="match status" value="1"/>
</dbReference>
<keyword evidence="1" id="KW-0732">Signal</keyword>
<evidence type="ECO:0000256" key="1">
    <source>
        <dbReference type="SAM" id="SignalP"/>
    </source>
</evidence>
<dbReference type="SUPFAM" id="SSF52266">
    <property type="entry name" value="SGNH hydrolase"/>
    <property type="match status" value="1"/>
</dbReference>
<evidence type="ECO:0000313" key="5">
    <source>
        <dbReference type="Proteomes" id="UP000223913"/>
    </source>
</evidence>
<feature type="signal peptide" evidence="1">
    <location>
        <begin position="1"/>
        <end position="23"/>
    </location>
</feature>
<dbReference type="OrthoDB" id="1092902at2"/>
<protein>
    <submittedName>
        <fullName evidence="4">G-D-S-L family lipolytic protein</fullName>
    </submittedName>
</protein>
<keyword evidence="5" id="KW-1185">Reference proteome</keyword>